<proteinExistence type="predicted"/>
<feature type="modified residue" description="4-aspartylphosphate" evidence="6">
    <location>
        <position position="54"/>
    </location>
</feature>
<dbReference type="InterPro" id="IPR016032">
    <property type="entry name" value="Sig_transdc_resp-reg_C-effctor"/>
</dbReference>
<dbReference type="SUPFAM" id="SSF46894">
    <property type="entry name" value="C-terminal effector domain of the bipartite response regulators"/>
    <property type="match status" value="1"/>
</dbReference>
<dbReference type="SMART" id="SM00862">
    <property type="entry name" value="Trans_reg_C"/>
    <property type="match status" value="1"/>
</dbReference>
<evidence type="ECO:0000256" key="3">
    <source>
        <dbReference type="ARBA" id="ARBA00023015"/>
    </source>
</evidence>
<dbReference type="PANTHER" id="PTHR48111:SF43">
    <property type="entry name" value="STAGE 0 SPORULATION PROTEIN A HOMOLOG"/>
    <property type="match status" value="1"/>
</dbReference>
<dbReference type="CDD" id="cd00383">
    <property type="entry name" value="trans_reg_C"/>
    <property type="match status" value="1"/>
</dbReference>
<evidence type="ECO:0000256" key="2">
    <source>
        <dbReference type="ARBA" id="ARBA00023012"/>
    </source>
</evidence>
<evidence type="ECO:0000259" key="9">
    <source>
        <dbReference type="PROSITE" id="PS51755"/>
    </source>
</evidence>
<gene>
    <name evidence="10" type="ORF">EL26_14560</name>
</gene>
<dbReference type="InterPro" id="IPR001867">
    <property type="entry name" value="OmpR/PhoB-type_DNA-bd"/>
</dbReference>
<dbReference type="GO" id="GO:0000976">
    <property type="term" value="F:transcription cis-regulatory region binding"/>
    <property type="evidence" value="ECO:0007669"/>
    <property type="project" value="TreeGrafter"/>
</dbReference>
<evidence type="ECO:0000256" key="5">
    <source>
        <dbReference type="ARBA" id="ARBA00023163"/>
    </source>
</evidence>
<keyword evidence="1 6" id="KW-0597">Phosphoprotein</keyword>
<comment type="caution">
    <text evidence="10">The sequence shown here is derived from an EMBL/GenBank/DDBJ whole genome shotgun (WGS) entry which is preliminary data.</text>
</comment>
<dbReference type="GO" id="GO:0006355">
    <property type="term" value="P:regulation of DNA-templated transcription"/>
    <property type="evidence" value="ECO:0007669"/>
    <property type="project" value="InterPro"/>
</dbReference>
<dbReference type="Pfam" id="PF00486">
    <property type="entry name" value="Trans_reg_C"/>
    <property type="match status" value="1"/>
</dbReference>
<dbReference type="InterPro" id="IPR039420">
    <property type="entry name" value="WalR-like"/>
</dbReference>
<dbReference type="PROSITE" id="PS51755">
    <property type="entry name" value="OMPR_PHOB"/>
    <property type="match status" value="1"/>
</dbReference>
<feature type="domain" description="Response regulatory" evidence="8">
    <location>
        <begin position="5"/>
        <end position="118"/>
    </location>
</feature>
<dbReference type="SMART" id="SM00448">
    <property type="entry name" value="REC"/>
    <property type="match status" value="1"/>
</dbReference>
<evidence type="ECO:0000256" key="4">
    <source>
        <dbReference type="ARBA" id="ARBA00023125"/>
    </source>
</evidence>
<sequence>MEPYKICIVEDDQKLADLLQTQLERFGFEVSLIARLESIDAEVLACKPHLVLLDINLPYYDGFYWCRRIRQQSKVPIVFLSARSGEMDMVLALESGGDDYLTKPFHPEVMMAKLRALLRRTYGEYAEPAAGDEETEFQGLILDAHRHTIRCPRTSGDTVLSLSGTEAGLLKKLIRAEGKVVSREDLLSALWDDTQFVDDNTLTVNVARVRRKLEELGLPTAIVTVRGQGYRLEVEGGA</sequence>
<dbReference type="Pfam" id="PF00072">
    <property type="entry name" value="Response_reg"/>
    <property type="match status" value="1"/>
</dbReference>
<evidence type="ECO:0000256" key="1">
    <source>
        <dbReference type="ARBA" id="ARBA00022553"/>
    </source>
</evidence>
<name>A0A074LNE8_9BACL</name>
<dbReference type="Gene3D" id="6.10.250.690">
    <property type="match status" value="1"/>
</dbReference>
<dbReference type="GO" id="GO:0032993">
    <property type="term" value="C:protein-DNA complex"/>
    <property type="evidence" value="ECO:0007669"/>
    <property type="project" value="TreeGrafter"/>
</dbReference>
<dbReference type="GO" id="GO:0000156">
    <property type="term" value="F:phosphorelay response regulator activity"/>
    <property type="evidence" value="ECO:0007669"/>
    <property type="project" value="TreeGrafter"/>
</dbReference>
<dbReference type="eggNOG" id="COG0745">
    <property type="taxonomic scope" value="Bacteria"/>
</dbReference>
<dbReference type="InterPro" id="IPR011006">
    <property type="entry name" value="CheY-like_superfamily"/>
</dbReference>
<dbReference type="PROSITE" id="PS50110">
    <property type="entry name" value="RESPONSE_REGULATORY"/>
    <property type="match status" value="1"/>
</dbReference>
<evidence type="ECO:0000256" key="6">
    <source>
        <dbReference type="PROSITE-ProRule" id="PRU00169"/>
    </source>
</evidence>
<dbReference type="STRING" id="1157490.EL26_14560"/>
<dbReference type="OrthoDB" id="2373414at2"/>
<evidence type="ECO:0000259" key="8">
    <source>
        <dbReference type="PROSITE" id="PS50110"/>
    </source>
</evidence>
<keyword evidence="4 7" id="KW-0238">DNA-binding</keyword>
<dbReference type="InterPro" id="IPR001789">
    <property type="entry name" value="Sig_transdc_resp-reg_receiver"/>
</dbReference>
<accession>A0A074LNE8</accession>
<feature type="DNA-binding region" description="OmpR/PhoB-type" evidence="7">
    <location>
        <begin position="132"/>
        <end position="234"/>
    </location>
</feature>
<dbReference type="Gene3D" id="1.10.10.10">
    <property type="entry name" value="Winged helix-like DNA-binding domain superfamily/Winged helix DNA-binding domain"/>
    <property type="match status" value="1"/>
</dbReference>
<evidence type="ECO:0000313" key="10">
    <source>
        <dbReference type="EMBL" id="KEO82604.1"/>
    </source>
</evidence>
<dbReference type="PANTHER" id="PTHR48111">
    <property type="entry name" value="REGULATOR OF RPOS"/>
    <property type="match status" value="1"/>
</dbReference>
<reference evidence="10 11" key="1">
    <citation type="journal article" date="2013" name="Int. J. Syst. Evol. Microbiol.">
        <title>Tumebacillus flagellatus sp. nov., an alpha-amylase/pullulanase-producing bacterium isolated from cassava wastewater.</title>
        <authorList>
            <person name="Wang Q."/>
            <person name="Xie N."/>
            <person name="Qin Y."/>
            <person name="Shen N."/>
            <person name="Zhu J."/>
            <person name="Mi H."/>
            <person name="Huang R."/>
        </authorList>
    </citation>
    <scope>NUCLEOTIDE SEQUENCE [LARGE SCALE GENOMIC DNA]</scope>
    <source>
        <strain evidence="10 11">GST4</strain>
    </source>
</reference>
<protein>
    <submittedName>
        <fullName evidence="10">Transcriptional regulator</fullName>
    </submittedName>
</protein>
<keyword evidence="2" id="KW-0902">Two-component regulatory system</keyword>
<evidence type="ECO:0000256" key="7">
    <source>
        <dbReference type="PROSITE-ProRule" id="PRU01091"/>
    </source>
</evidence>
<dbReference type="EMBL" id="JMIR01000020">
    <property type="protein sequence ID" value="KEO82604.1"/>
    <property type="molecule type" value="Genomic_DNA"/>
</dbReference>
<feature type="domain" description="OmpR/PhoB-type" evidence="9">
    <location>
        <begin position="132"/>
        <end position="234"/>
    </location>
</feature>
<dbReference type="RefSeq" id="WP_038089891.1">
    <property type="nucleotide sequence ID" value="NZ_JMIR01000020.1"/>
</dbReference>
<keyword evidence="11" id="KW-1185">Reference proteome</keyword>
<keyword evidence="3" id="KW-0805">Transcription regulation</keyword>
<dbReference type="AlphaFoldDB" id="A0A074LNE8"/>
<dbReference type="SUPFAM" id="SSF52172">
    <property type="entry name" value="CheY-like"/>
    <property type="match status" value="1"/>
</dbReference>
<keyword evidence="5" id="KW-0804">Transcription</keyword>
<dbReference type="GO" id="GO:0005829">
    <property type="term" value="C:cytosol"/>
    <property type="evidence" value="ECO:0007669"/>
    <property type="project" value="TreeGrafter"/>
</dbReference>
<evidence type="ECO:0000313" key="11">
    <source>
        <dbReference type="Proteomes" id="UP000027931"/>
    </source>
</evidence>
<dbReference type="Gene3D" id="3.40.50.2300">
    <property type="match status" value="1"/>
</dbReference>
<dbReference type="Proteomes" id="UP000027931">
    <property type="component" value="Unassembled WGS sequence"/>
</dbReference>
<dbReference type="InterPro" id="IPR036388">
    <property type="entry name" value="WH-like_DNA-bd_sf"/>
</dbReference>
<dbReference type="CDD" id="cd18159">
    <property type="entry name" value="REC_OmpR_NsrR-like"/>
    <property type="match status" value="1"/>
</dbReference>
<organism evidence="10 11">
    <name type="scientific">Tumebacillus flagellatus</name>
    <dbReference type="NCBI Taxonomy" id="1157490"/>
    <lineage>
        <taxon>Bacteria</taxon>
        <taxon>Bacillati</taxon>
        <taxon>Bacillota</taxon>
        <taxon>Bacilli</taxon>
        <taxon>Bacillales</taxon>
        <taxon>Alicyclobacillaceae</taxon>
        <taxon>Tumebacillus</taxon>
    </lineage>
</organism>